<reference evidence="1" key="1">
    <citation type="journal article" date="2001" name="Genomics">
        <title>Large-insert BAC/YAC libraries for selective re-isolation of genomic regions by homologous recombination in yeast.</title>
        <authorList>
            <person name="Zeng C."/>
            <person name="Kouprina N."/>
            <person name="Zhu B."/>
            <person name="Cairo A."/>
            <person name="Hoek M."/>
            <person name="Cross G.A.M."/>
            <person name="Osoegawa K."/>
            <person name="Larionov V."/>
            <person name="de Jong P."/>
        </authorList>
    </citation>
    <scope>NUCLEOTIDE SEQUENCE</scope>
    <source>
        <strain evidence="1">427</strain>
    </source>
</reference>
<evidence type="ECO:0000313" key="1">
    <source>
        <dbReference type="EMBL" id="CAD21452.1"/>
    </source>
</evidence>
<name>Q8WPU5_9TRYP</name>
<sequence>MKSSAKKQCLRVGMAFGFALRESIAIMNSNDLNTEPCVTLHVSCIFFERVLFIRTTAALPSRKFATHAIRCMSTSYLFDAPIMHLWSTESNAPASSMNTAAVFSPTTL</sequence>
<gene>
    <name evidence="1" type="primary">13J3.05</name>
</gene>
<reference evidence="1" key="2">
    <citation type="journal article" date="2002" name="Mol. Biochem. Parasitol.">
        <title>The architecture of variant surface glycoprotein gene expression sites in Trypanosoma brucei.</title>
        <authorList>
            <person name="Berriman M."/>
            <person name="Hall N."/>
            <person name="Sheader K."/>
            <person name="Bringaud F."/>
            <person name="Tiwari B."/>
            <person name="Isobe T."/>
            <person name="Bowman S."/>
            <person name="Corton C."/>
            <person name="Clark L."/>
            <person name="Cross G.A.M."/>
            <person name="Hoek M."/>
            <person name="Zanders T."/>
            <person name="Berberof M."/>
            <person name="Borst P."/>
            <person name="Rudenko G."/>
        </authorList>
    </citation>
    <scope>NUCLEOTIDE SEQUENCE</scope>
    <source>
        <strain evidence="1">427</strain>
    </source>
</reference>
<dbReference type="VEuPathDB" id="TriTrypDB:Tbg.972.2.120"/>
<dbReference type="EMBL" id="AL670322">
    <property type="protein sequence ID" value="CAD21452.1"/>
    <property type="molecule type" value="Genomic_DNA"/>
</dbReference>
<organism evidence="1">
    <name type="scientific">Trypanosoma brucei</name>
    <dbReference type="NCBI Taxonomy" id="5691"/>
    <lineage>
        <taxon>Eukaryota</taxon>
        <taxon>Discoba</taxon>
        <taxon>Euglenozoa</taxon>
        <taxon>Kinetoplastea</taxon>
        <taxon>Metakinetoplastina</taxon>
        <taxon>Trypanosomatida</taxon>
        <taxon>Trypanosomatidae</taxon>
        <taxon>Trypanosoma</taxon>
    </lineage>
</organism>
<dbReference type="AlphaFoldDB" id="Q8WPU5"/>
<accession>Q8WPU5</accession>
<reference evidence="1" key="3">
    <citation type="submission" date="2002-01" db="EMBL/GenBank/DDBJ databases">
        <title>Construction and Characterization of Three Bacterial Artificial Chromosome Libraries for Trypanosoma brucei.</title>
        <authorList>
            <person name="Zeng C."/>
            <person name="Zhao B."/>
            <person name="Hierl M."/>
            <person name="Catanese J."/>
            <person name="Gerrard C."/>
            <person name="Melville S.E."/>
            <person name="Hoek M."/>
            <person name="Navarro M."/>
            <person name="Cross G.A.M."/>
            <person name="El-Sayed N."/>
            <person name="Berberof M."/>
            <person name="Rudenko G."/>
            <person name="Borst P."/>
            <person name="de Jong P."/>
        </authorList>
    </citation>
    <scope>NUCLEOTIDE SEQUENCE</scope>
    <source>
        <strain evidence="1">427</strain>
    </source>
</reference>
<protein>
    <submittedName>
        <fullName evidence="1">Uncharacterized protein 13J3.05</fullName>
    </submittedName>
</protein>
<proteinExistence type="predicted"/>